<dbReference type="AlphaFoldDB" id="A0A4R1BIJ1"/>
<sequence>MNNSLARFWPIIALAFPVLEIIGIVRIWDAVGIWTLVWLLLDVAAGAALIALERAAFMPVMAATMMGGGNPFEALKASGLRFLAGVMLIFPGPISDAIALILLVWAGFRPPVPEPIRRPRGAAANDDVIEGDFRRVDD</sequence>
<evidence type="ECO:0000313" key="3">
    <source>
        <dbReference type="Proteomes" id="UP000295443"/>
    </source>
</evidence>
<evidence type="ECO:0000313" key="2">
    <source>
        <dbReference type="EMBL" id="TCJ17100.1"/>
    </source>
</evidence>
<protein>
    <submittedName>
        <fullName evidence="2">FxsA family protein</fullName>
    </submittedName>
</protein>
<proteinExistence type="predicted"/>
<organism evidence="2 3">
    <name type="scientific">Parasulfuritortus cantonensis</name>
    <dbReference type="NCBI Taxonomy" id="2528202"/>
    <lineage>
        <taxon>Bacteria</taxon>
        <taxon>Pseudomonadati</taxon>
        <taxon>Pseudomonadota</taxon>
        <taxon>Betaproteobacteria</taxon>
        <taxon>Nitrosomonadales</taxon>
        <taxon>Thiobacillaceae</taxon>
        <taxon>Parasulfuritortus</taxon>
    </lineage>
</organism>
<dbReference type="InterPro" id="IPR007313">
    <property type="entry name" value="FxsA"/>
</dbReference>
<accession>A0A4R1BIJ1</accession>
<keyword evidence="3" id="KW-1185">Reference proteome</keyword>
<feature type="transmembrane region" description="Helical" evidence="1">
    <location>
        <begin position="6"/>
        <end position="25"/>
    </location>
</feature>
<keyword evidence="1" id="KW-0812">Transmembrane</keyword>
<feature type="transmembrane region" description="Helical" evidence="1">
    <location>
        <begin position="37"/>
        <end position="62"/>
    </location>
</feature>
<name>A0A4R1BIJ1_9PROT</name>
<evidence type="ECO:0000256" key="1">
    <source>
        <dbReference type="SAM" id="Phobius"/>
    </source>
</evidence>
<dbReference type="Pfam" id="PF04186">
    <property type="entry name" value="FxsA"/>
    <property type="match status" value="1"/>
</dbReference>
<dbReference type="RefSeq" id="WP_131444983.1">
    <property type="nucleotide sequence ID" value="NZ_SJZB01000014.1"/>
</dbReference>
<reference evidence="2 3" key="1">
    <citation type="submission" date="2019-03" db="EMBL/GenBank/DDBJ databases">
        <title>Genome sequence of Thiobacillaceae bacterium LSR1, a sulfur-oxidizing bacterium isolated from freshwater sediment.</title>
        <authorList>
            <person name="Li S."/>
        </authorList>
    </citation>
    <scope>NUCLEOTIDE SEQUENCE [LARGE SCALE GENOMIC DNA]</scope>
    <source>
        <strain evidence="2 3">LSR1</strain>
    </source>
</reference>
<keyword evidence="1" id="KW-1133">Transmembrane helix</keyword>
<dbReference type="EMBL" id="SJZB01000014">
    <property type="protein sequence ID" value="TCJ17100.1"/>
    <property type="molecule type" value="Genomic_DNA"/>
</dbReference>
<dbReference type="NCBIfam" id="NF008528">
    <property type="entry name" value="PRK11463.1-2"/>
    <property type="match status" value="1"/>
</dbReference>
<keyword evidence="1" id="KW-0472">Membrane</keyword>
<gene>
    <name evidence="2" type="ORF">EZJ19_03895</name>
</gene>
<comment type="caution">
    <text evidence="2">The sequence shown here is derived from an EMBL/GenBank/DDBJ whole genome shotgun (WGS) entry which is preliminary data.</text>
</comment>
<feature type="transmembrane region" description="Helical" evidence="1">
    <location>
        <begin position="82"/>
        <end position="108"/>
    </location>
</feature>
<dbReference type="Proteomes" id="UP000295443">
    <property type="component" value="Unassembled WGS sequence"/>
</dbReference>
<dbReference type="GO" id="GO:0016020">
    <property type="term" value="C:membrane"/>
    <property type="evidence" value="ECO:0007669"/>
    <property type="project" value="InterPro"/>
</dbReference>
<dbReference type="OrthoDB" id="8562817at2"/>